<reference evidence="2" key="2">
    <citation type="submission" date="2023-05" db="EMBL/GenBank/DDBJ databases">
        <authorList>
            <consortium name="Lawrence Berkeley National Laboratory"/>
            <person name="Steindorff A."/>
            <person name="Hensen N."/>
            <person name="Bonometti L."/>
            <person name="Westerberg I."/>
            <person name="Brannstrom I.O."/>
            <person name="Guillou S."/>
            <person name="Cros-Aarteil S."/>
            <person name="Calhoun S."/>
            <person name="Haridas S."/>
            <person name="Kuo A."/>
            <person name="Mondo S."/>
            <person name="Pangilinan J."/>
            <person name="Riley R."/>
            <person name="Labutti K."/>
            <person name="Andreopoulos B."/>
            <person name="Lipzen A."/>
            <person name="Chen C."/>
            <person name="Yanf M."/>
            <person name="Daum C."/>
            <person name="Ng V."/>
            <person name="Clum A."/>
            <person name="Ohm R."/>
            <person name="Martin F."/>
            <person name="Silar P."/>
            <person name="Natvig D."/>
            <person name="Lalanne C."/>
            <person name="Gautier V."/>
            <person name="Ament-Velasquez S.L."/>
            <person name="Kruys A."/>
            <person name="Hutchinson M.I."/>
            <person name="Powell A.J."/>
            <person name="Barry K."/>
            <person name="Miller A.N."/>
            <person name="Grigoriev I.V."/>
            <person name="Debuchy R."/>
            <person name="Gladieux P."/>
            <person name="Thoren M.H."/>
            <person name="Johannesson H."/>
        </authorList>
    </citation>
    <scope>NUCLEOTIDE SEQUENCE</scope>
    <source>
        <strain evidence="2">PSN243</strain>
    </source>
</reference>
<name>A0AAV9G7M8_9PEZI</name>
<dbReference type="Proteomes" id="UP001321760">
    <property type="component" value="Unassembled WGS sequence"/>
</dbReference>
<dbReference type="EMBL" id="MU865975">
    <property type="protein sequence ID" value="KAK4444581.1"/>
    <property type="molecule type" value="Genomic_DNA"/>
</dbReference>
<feature type="chain" id="PRO_5043888772" evidence="1">
    <location>
        <begin position="20"/>
        <end position="314"/>
    </location>
</feature>
<proteinExistence type="predicted"/>
<gene>
    <name evidence="2" type="ORF">QBC34DRAFT_474538</name>
</gene>
<keyword evidence="3" id="KW-1185">Reference proteome</keyword>
<feature type="signal peptide" evidence="1">
    <location>
        <begin position="1"/>
        <end position="19"/>
    </location>
</feature>
<sequence>MHLTSALAVLAIVSGRALAAINCTVAAPTLSKRLCESNACPVHQTVVRGDNIHAACRAYCSTDDEPWVKLYDGTYVLATKETLSGCRNFCQPYSIMGLPRCKDAPVSCHHTSLKPRSTTPIPLAPEPAPGAAIAAKCNLPFSSTPSIPAVGLARRSRAMAAARASNMNSTLYTRGVNSTLSVRTLNSTVSARGVNSSDVSEHVKIPAGIFPPTIHRRRTALNTTTLAARKAGSWSSVPRSPSVERALNATLAARAPYPRGHAEMNHDAAKKVEGKKLEVKKRSLNDPAFRNGSWTGEAVVRRSPRVLRKLRFWA</sequence>
<accession>A0AAV9G7M8</accession>
<reference evidence="2" key="1">
    <citation type="journal article" date="2023" name="Mol. Phylogenet. Evol.">
        <title>Genome-scale phylogeny and comparative genomics of the fungal order Sordariales.</title>
        <authorList>
            <person name="Hensen N."/>
            <person name="Bonometti L."/>
            <person name="Westerberg I."/>
            <person name="Brannstrom I.O."/>
            <person name="Guillou S."/>
            <person name="Cros-Aarteil S."/>
            <person name="Calhoun S."/>
            <person name="Haridas S."/>
            <person name="Kuo A."/>
            <person name="Mondo S."/>
            <person name="Pangilinan J."/>
            <person name="Riley R."/>
            <person name="LaButti K."/>
            <person name="Andreopoulos B."/>
            <person name="Lipzen A."/>
            <person name="Chen C."/>
            <person name="Yan M."/>
            <person name="Daum C."/>
            <person name="Ng V."/>
            <person name="Clum A."/>
            <person name="Steindorff A."/>
            <person name="Ohm R.A."/>
            <person name="Martin F."/>
            <person name="Silar P."/>
            <person name="Natvig D.O."/>
            <person name="Lalanne C."/>
            <person name="Gautier V."/>
            <person name="Ament-Velasquez S.L."/>
            <person name="Kruys A."/>
            <person name="Hutchinson M.I."/>
            <person name="Powell A.J."/>
            <person name="Barry K."/>
            <person name="Miller A.N."/>
            <person name="Grigoriev I.V."/>
            <person name="Debuchy R."/>
            <person name="Gladieux P."/>
            <person name="Hiltunen Thoren M."/>
            <person name="Johannesson H."/>
        </authorList>
    </citation>
    <scope>NUCLEOTIDE SEQUENCE</scope>
    <source>
        <strain evidence="2">PSN243</strain>
    </source>
</reference>
<keyword evidence="1" id="KW-0732">Signal</keyword>
<protein>
    <submittedName>
        <fullName evidence="2">Uncharacterized protein</fullName>
    </submittedName>
</protein>
<comment type="caution">
    <text evidence="2">The sequence shown here is derived from an EMBL/GenBank/DDBJ whole genome shotgun (WGS) entry which is preliminary data.</text>
</comment>
<evidence type="ECO:0000256" key="1">
    <source>
        <dbReference type="SAM" id="SignalP"/>
    </source>
</evidence>
<dbReference type="AlphaFoldDB" id="A0AAV9G7M8"/>
<organism evidence="2 3">
    <name type="scientific">Podospora aff. communis PSN243</name>
    <dbReference type="NCBI Taxonomy" id="3040156"/>
    <lineage>
        <taxon>Eukaryota</taxon>
        <taxon>Fungi</taxon>
        <taxon>Dikarya</taxon>
        <taxon>Ascomycota</taxon>
        <taxon>Pezizomycotina</taxon>
        <taxon>Sordariomycetes</taxon>
        <taxon>Sordariomycetidae</taxon>
        <taxon>Sordariales</taxon>
        <taxon>Podosporaceae</taxon>
        <taxon>Podospora</taxon>
    </lineage>
</organism>
<evidence type="ECO:0000313" key="2">
    <source>
        <dbReference type="EMBL" id="KAK4444581.1"/>
    </source>
</evidence>
<evidence type="ECO:0000313" key="3">
    <source>
        <dbReference type="Proteomes" id="UP001321760"/>
    </source>
</evidence>